<dbReference type="STRING" id="425504.SAMN05216206_3481"/>
<dbReference type="AlphaFoldDB" id="A0A1I3NHB5"/>
<sequence length="456" mass="49892">MMSRLTHAALCTALTGVLFSSSGMAQERLADYSVQLPLTLTGEGPWYRLDVPMALHFAARYGDLRDLRVFNAEGQALAYSLVAGQDESRGSQQEQAVKWFPLYAGQGDSAGTPTLRVQRSSGGTLIELLDESGDAAKPLQRRGWVLDASALKEPLVRLQLDWAGSHDGFQRFSIEASDDLQIWQPWGSGQLARLAFDGERVEQRQVELPGRKARYLRLLWQSPQQAPQLTAASLRSQHNDRVPAPLVWSQPLSVTRSADGRYQWQLPLALPLARLSVELNQANTLAPVRVSGRNEGQGSWQPLAQGLLYRLSESGAEIRQDELPLPGWSVQQLRLQVDERGGGLGSASPQIKVALRATQLVFLQRGRPPYQLALGRAGAESAALPLTTLIPGYQPQRLQQLGTAKAQALADNLAQQGQAVVTDSNWKRWGLWSVLLLGVGLLALMALSLLRRPSAG</sequence>
<name>A0A1I3NHB5_9PSED</name>
<feature type="transmembrane region" description="Helical" evidence="1">
    <location>
        <begin position="429"/>
        <end position="450"/>
    </location>
</feature>
<dbReference type="Proteomes" id="UP000243606">
    <property type="component" value="Unassembled WGS sequence"/>
</dbReference>
<organism evidence="3 4">
    <name type="scientific">Pseudomonas guineae</name>
    <dbReference type="NCBI Taxonomy" id="425504"/>
    <lineage>
        <taxon>Bacteria</taxon>
        <taxon>Pseudomonadati</taxon>
        <taxon>Pseudomonadota</taxon>
        <taxon>Gammaproteobacteria</taxon>
        <taxon>Pseudomonadales</taxon>
        <taxon>Pseudomonadaceae</taxon>
        <taxon>Pseudomonas</taxon>
    </lineage>
</organism>
<dbReference type="Pfam" id="PF13163">
    <property type="entry name" value="DUF3999"/>
    <property type="match status" value="1"/>
</dbReference>
<evidence type="ECO:0000313" key="4">
    <source>
        <dbReference type="Proteomes" id="UP000243606"/>
    </source>
</evidence>
<keyword evidence="4" id="KW-1185">Reference proteome</keyword>
<evidence type="ECO:0000256" key="2">
    <source>
        <dbReference type="SAM" id="SignalP"/>
    </source>
</evidence>
<keyword evidence="1" id="KW-0812">Transmembrane</keyword>
<reference evidence="4" key="1">
    <citation type="submission" date="2016-10" db="EMBL/GenBank/DDBJ databases">
        <authorList>
            <person name="Varghese N."/>
            <person name="Submissions S."/>
        </authorList>
    </citation>
    <scope>NUCLEOTIDE SEQUENCE [LARGE SCALE GENOMIC DNA]</scope>
    <source>
        <strain evidence="4">LMG 24016</strain>
    </source>
</reference>
<keyword evidence="1" id="KW-0472">Membrane</keyword>
<evidence type="ECO:0008006" key="5">
    <source>
        <dbReference type="Google" id="ProtNLM"/>
    </source>
</evidence>
<evidence type="ECO:0000313" key="3">
    <source>
        <dbReference type="EMBL" id="SFJ08748.1"/>
    </source>
</evidence>
<dbReference type="InterPro" id="IPR025060">
    <property type="entry name" value="DUF3999"/>
</dbReference>
<evidence type="ECO:0000256" key="1">
    <source>
        <dbReference type="SAM" id="Phobius"/>
    </source>
</evidence>
<gene>
    <name evidence="3" type="ORF">SAMN05216206_3481</name>
</gene>
<proteinExistence type="predicted"/>
<keyword evidence="1" id="KW-1133">Transmembrane helix</keyword>
<feature type="signal peptide" evidence="2">
    <location>
        <begin position="1"/>
        <end position="25"/>
    </location>
</feature>
<accession>A0A1I3NHB5</accession>
<keyword evidence="2" id="KW-0732">Signal</keyword>
<dbReference type="EMBL" id="FOQL01000005">
    <property type="protein sequence ID" value="SFJ08748.1"/>
    <property type="molecule type" value="Genomic_DNA"/>
</dbReference>
<feature type="chain" id="PRO_5017289653" description="DUF3999 domain-containing protein" evidence="2">
    <location>
        <begin position="26"/>
        <end position="456"/>
    </location>
</feature>
<protein>
    <recommendedName>
        <fullName evidence="5">DUF3999 domain-containing protein</fullName>
    </recommendedName>
</protein>